<name>A0A0H5R2I7_9EUKA</name>
<evidence type="ECO:0000313" key="1">
    <source>
        <dbReference type="EMBL" id="CRZ08171.1"/>
    </source>
</evidence>
<dbReference type="AlphaFoldDB" id="A0A0H5R2I7"/>
<dbReference type="Pfam" id="PF14223">
    <property type="entry name" value="Retrotran_gag_2"/>
    <property type="match status" value="1"/>
</dbReference>
<proteinExistence type="predicted"/>
<dbReference type="EMBL" id="HACM01007729">
    <property type="protein sequence ID" value="CRZ08171.1"/>
    <property type="molecule type" value="Transcribed_RNA"/>
</dbReference>
<organism evidence="1">
    <name type="scientific">Spongospora subterranea</name>
    <dbReference type="NCBI Taxonomy" id="70186"/>
    <lineage>
        <taxon>Eukaryota</taxon>
        <taxon>Sar</taxon>
        <taxon>Rhizaria</taxon>
        <taxon>Endomyxa</taxon>
        <taxon>Phytomyxea</taxon>
        <taxon>Plasmodiophorida</taxon>
        <taxon>Plasmodiophoridae</taxon>
        <taxon>Spongospora</taxon>
    </lineage>
</organism>
<protein>
    <recommendedName>
        <fullName evidence="2">Retrotransposon gag domain-containing protein</fullName>
    </recommendedName>
</protein>
<sequence>WTSFKFAFQAHLRGQQLHDLLARDTSESKVDVDMAFSILVQALEPNQYEHVYGTLTACAAWSALVDFYASKNAQNVLLLTQEFRQTKISENGSLFAHLSKMSELSRRLGEASGASVSDIDLMTTVCFSIMQ</sequence>
<evidence type="ECO:0008006" key="2">
    <source>
        <dbReference type="Google" id="ProtNLM"/>
    </source>
</evidence>
<reference evidence="1" key="1">
    <citation type="submission" date="2015-04" db="EMBL/GenBank/DDBJ databases">
        <title>The genome sequence of the plant pathogenic Rhizarian Plasmodiophora brassicae reveals insights in its biotrophic life cycle and the origin of chitin synthesis.</title>
        <authorList>
            <person name="Schwelm A."/>
            <person name="Fogelqvist J."/>
            <person name="Knaust A."/>
            <person name="Julke S."/>
            <person name="Lilja T."/>
            <person name="Dhandapani V."/>
            <person name="Bonilla-Rosso G."/>
            <person name="Karlsson M."/>
            <person name="Shevchenko A."/>
            <person name="Choi S.R."/>
            <person name="Kim H.G."/>
            <person name="Park J.Y."/>
            <person name="Lim Y.P."/>
            <person name="Ludwig-Muller J."/>
            <person name="Dixelius C."/>
        </authorList>
    </citation>
    <scope>NUCLEOTIDE SEQUENCE</scope>
    <source>
        <tissue evidence="1">Potato root galls</tissue>
    </source>
</reference>
<feature type="non-terminal residue" evidence="1">
    <location>
        <position position="1"/>
    </location>
</feature>
<accession>A0A0H5R2I7</accession>